<evidence type="ECO:0000313" key="4">
    <source>
        <dbReference type="Proteomes" id="UP000320184"/>
    </source>
</evidence>
<dbReference type="GO" id="GO:0015677">
    <property type="term" value="P:copper ion import"/>
    <property type="evidence" value="ECO:0007669"/>
    <property type="project" value="TreeGrafter"/>
</dbReference>
<dbReference type="InterPro" id="IPR028939">
    <property type="entry name" value="P5C_Rdtase_cat_N"/>
</dbReference>
<keyword evidence="1" id="KW-0560">Oxidoreductase</keyword>
<dbReference type="GO" id="GO:0003677">
    <property type="term" value="F:DNA binding"/>
    <property type="evidence" value="ECO:0007669"/>
    <property type="project" value="UniProtKB-KW"/>
</dbReference>
<keyword evidence="3" id="KW-0238">DNA-binding</keyword>
<gene>
    <name evidence="3" type="ORF">E6K73_00600</name>
</gene>
<evidence type="ECO:0000256" key="1">
    <source>
        <dbReference type="ARBA" id="ARBA00023002"/>
    </source>
</evidence>
<dbReference type="PANTHER" id="PTHR14239">
    <property type="entry name" value="DUDULIN-RELATED"/>
    <property type="match status" value="1"/>
</dbReference>
<protein>
    <submittedName>
        <fullName evidence="3">DNA-binding protein</fullName>
    </submittedName>
</protein>
<dbReference type="Pfam" id="PF03807">
    <property type="entry name" value="F420_oxidored"/>
    <property type="match status" value="1"/>
</dbReference>
<dbReference type="EMBL" id="VBOT01000006">
    <property type="protein sequence ID" value="TMQ53942.1"/>
    <property type="molecule type" value="Genomic_DNA"/>
</dbReference>
<feature type="domain" description="Pyrroline-5-carboxylate reductase catalytic N-terminal" evidence="2">
    <location>
        <begin position="5"/>
        <end position="97"/>
    </location>
</feature>
<dbReference type="AlphaFoldDB" id="A0A538SRC9"/>
<dbReference type="InterPro" id="IPR051267">
    <property type="entry name" value="STEAP_metalloreductase"/>
</dbReference>
<dbReference type="GO" id="GO:0008823">
    <property type="term" value="F:cupric reductase (NADH) activity"/>
    <property type="evidence" value="ECO:0007669"/>
    <property type="project" value="TreeGrafter"/>
</dbReference>
<evidence type="ECO:0000259" key="2">
    <source>
        <dbReference type="Pfam" id="PF03807"/>
    </source>
</evidence>
<dbReference type="GO" id="GO:0005886">
    <property type="term" value="C:plasma membrane"/>
    <property type="evidence" value="ECO:0007669"/>
    <property type="project" value="TreeGrafter"/>
</dbReference>
<accession>A0A538SRC9</accession>
<name>A0A538SRC9_UNCEI</name>
<dbReference type="GO" id="GO:0052851">
    <property type="term" value="F:ferric-chelate reductase (NADPH) activity"/>
    <property type="evidence" value="ECO:0007669"/>
    <property type="project" value="TreeGrafter"/>
</dbReference>
<proteinExistence type="predicted"/>
<comment type="caution">
    <text evidence="3">The sequence shown here is derived from an EMBL/GenBank/DDBJ whole genome shotgun (WGS) entry which is preliminary data.</text>
</comment>
<dbReference type="Gene3D" id="3.40.50.720">
    <property type="entry name" value="NAD(P)-binding Rossmann-like Domain"/>
    <property type="match status" value="1"/>
</dbReference>
<dbReference type="PANTHER" id="PTHR14239:SF0">
    <property type="entry name" value="F420-DEPENDENT NADP REDUCTASE"/>
    <property type="match status" value="1"/>
</dbReference>
<evidence type="ECO:0000313" key="3">
    <source>
        <dbReference type="EMBL" id="TMQ53942.1"/>
    </source>
</evidence>
<reference evidence="3 4" key="1">
    <citation type="journal article" date="2019" name="Nat. Microbiol.">
        <title>Mediterranean grassland soil C-N compound turnover is dependent on rainfall and depth, and is mediated by genomically divergent microorganisms.</title>
        <authorList>
            <person name="Diamond S."/>
            <person name="Andeer P.F."/>
            <person name="Li Z."/>
            <person name="Crits-Christoph A."/>
            <person name="Burstein D."/>
            <person name="Anantharaman K."/>
            <person name="Lane K.R."/>
            <person name="Thomas B.C."/>
            <person name="Pan C."/>
            <person name="Northen T.R."/>
            <person name="Banfield J.F."/>
        </authorList>
    </citation>
    <scope>NUCLEOTIDE SEQUENCE [LARGE SCALE GENOMIC DNA]</scope>
    <source>
        <strain evidence="3">WS_3</strain>
    </source>
</reference>
<sequence>MAAQKVGVIGSGAVGEALANGFLKHGFEVMRGTREPEKLAAWKSAAQGKASVGQFAEAARFGDLVVLAVKGAAAESAVELCGPEQLAGKTVIDTTNPIDDQPPDHGVIRFFTGPNDSLMERLQRLAPRANFVKAFSCVGNALMVNPDFGGTRPTMFICGNRAEAKEEVKSILARFGWEVEDMGSVEAARAIEPLCVLWCIPGFLRNQWTHAFKLLWR</sequence>
<dbReference type="InterPro" id="IPR036291">
    <property type="entry name" value="NAD(P)-bd_dom_sf"/>
</dbReference>
<organism evidence="3 4">
    <name type="scientific">Eiseniibacteriota bacterium</name>
    <dbReference type="NCBI Taxonomy" id="2212470"/>
    <lineage>
        <taxon>Bacteria</taxon>
        <taxon>Candidatus Eiseniibacteriota</taxon>
    </lineage>
</organism>
<dbReference type="SUPFAM" id="SSF51735">
    <property type="entry name" value="NAD(P)-binding Rossmann-fold domains"/>
    <property type="match status" value="1"/>
</dbReference>
<dbReference type="Proteomes" id="UP000320184">
    <property type="component" value="Unassembled WGS sequence"/>
</dbReference>